<evidence type="ECO:0000256" key="7">
    <source>
        <dbReference type="ARBA" id="ARBA00022519"/>
    </source>
</evidence>
<dbReference type="GO" id="GO:0022857">
    <property type="term" value="F:transmembrane transporter activity"/>
    <property type="evidence" value="ECO:0007669"/>
    <property type="project" value="InterPro"/>
</dbReference>
<keyword evidence="15" id="KW-1185">Reference proteome</keyword>
<dbReference type="AlphaFoldDB" id="A0A3N4MS91"/>
<dbReference type="KEGG" id="nwx:CGZ65_02110"/>
<keyword evidence="9 12" id="KW-0653">Protein transport</keyword>
<evidence type="ECO:0000256" key="11">
    <source>
        <dbReference type="ARBA" id="ARBA00023136"/>
    </source>
</evidence>
<dbReference type="OrthoDB" id="9798629at2"/>
<evidence type="ECO:0000313" key="15">
    <source>
        <dbReference type="Proteomes" id="UP000272412"/>
    </source>
</evidence>
<keyword evidence="8 12" id="KW-0812">Transmembrane</keyword>
<comment type="similarity">
    <text evidence="3 12">Belongs to the ExbD/TolR family.</text>
</comment>
<comment type="caution">
    <text evidence="14">The sequence shown here is derived from an EMBL/GenBank/DDBJ whole genome shotgun (WGS) entry which is preliminary data.</text>
</comment>
<feature type="transmembrane region" description="Helical" evidence="13">
    <location>
        <begin position="20"/>
        <end position="41"/>
    </location>
</feature>
<dbReference type="GO" id="GO:0005886">
    <property type="term" value="C:plasma membrane"/>
    <property type="evidence" value="ECO:0007669"/>
    <property type="project" value="UniProtKB-SubCell"/>
</dbReference>
<proteinExistence type="inferred from homology"/>
<protein>
    <submittedName>
        <fullName evidence="14">Biopolymer transporter ExbD</fullName>
    </submittedName>
</protein>
<evidence type="ECO:0000313" key="14">
    <source>
        <dbReference type="EMBL" id="RPD86754.1"/>
    </source>
</evidence>
<evidence type="ECO:0000256" key="5">
    <source>
        <dbReference type="ARBA" id="ARBA00022448"/>
    </source>
</evidence>
<keyword evidence="5 12" id="KW-0813">Transport</keyword>
<evidence type="ECO:0000256" key="9">
    <source>
        <dbReference type="ARBA" id="ARBA00022927"/>
    </source>
</evidence>
<evidence type="ECO:0000256" key="13">
    <source>
        <dbReference type="SAM" id="Phobius"/>
    </source>
</evidence>
<dbReference type="Gene3D" id="3.30.420.270">
    <property type="match status" value="1"/>
</dbReference>
<dbReference type="Proteomes" id="UP000272412">
    <property type="component" value="Unassembled WGS sequence"/>
</dbReference>
<keyword evidence="10 13" id="KW-1133">Transmembrane helix</keyword>
<dbReference type="InterPro" id="IPR003400">
    <property type="entry name" value="ExbD"/>
</dbReference>
<evidence type="ECO:0000256" key="1">
    <source>
        <dbReference type="ARBA" id="ARBA00003540"/>
    </source>
</evidence>
<comment type="function">
    <text evidence="1">Involved in the TonB-dependent energy-dependent transport of various receptor-bound substrates.</text>
</comment>
<gene>
    <name evidence="14" type="ORF">EGK74_07520</name>
</gene>
<dbReference type="Pfam" id="PF02472">
    <property type="entry name" value="ExbD"/>
    <property type="match status" value="1"/>
</dbReference>
<dbReference type="RefSeq" id="WP_096294632.1">
    <property type="nucleotide sequence ID" value="NZ_CP023429.1"/>
</dbReference>
<dbReference type="EMBL" id="RPFL01000018">
    <property type="protein sequence ID" value="RPD86754.1"/>
    <property type="molecule type" value="Genomic_DNA"/>
</dbReference>
<evidence type="ECO:0000256" key="2">
    <source>
        <dbReference type="ARBA" id="ARBA00004249"/>
    </source>
</evidence>
<reference evidence="14 15" key="1">
    <citation type="submission" date="2018-11" db="EMBL/GenBank/DDBJ databases">
        <title>Neisseria weixii sp. nov. isolated from the rectal contents of plateau pika (Ochotona cruzoniae).</title>
        <authorList>
            <person name="Zhang G."/>
        </authorList>
    </citation>
    <scope>NUCLEOTIDE SEQUENCE [LARGE SCALE GENOMIC DNA]</scope>
    <source>
        <strain evidence="14 15">10009</strain>
    </source>
</reference>
<evidence type="ECO:0000256" key="8">
    <source>
        <dbReference type="ARBA" id="ARBA00022692"/>
    </source>
</evidence>
<accession>A0A3N4MS91</accession>
<evidence type="ECO:0000256" key="4">
    <source>
        <dbReference type="ARBA" id="ARBA00011471"/>
    </source>
</evidence>
<sequence length="146" mass="15709">MAFGSMNSGDEDAPMSDINVTPLVDVMLVLLIVFMITMPVLTHSIPLTLPTASEQAVQKEKPAQKDILRLTVAPDGSYYLGAESDSKVTFDGVTARLKEEKSKNENTILAIAADKSVAYEYVEKALEAAQIAGISKIGFVTETKAE</sequence>
<evidence type="ECO:0000256" key="3">
    <source>
        <dbReference type="ARBA" id="ARBA00005811"/>
    </source>
</evidence>
<keyword evidence="6" id="KW-1003">Cell membrane</keyword>
<evidence type="ECO:0000256" key="12">
    <source>
        <dbReference type="RuleBase" id="RU003879"/>
    </source>
</evidence>
<evidence type="ECO:0000256" key="6">
    <source>
        <dbReference type="ARBA" id="ARBA00022475"/>
    </source>
</evidence>
<evidence type="ECO:0000256" key="10">
    <source>
        <dbReference type="ARBA" id="ARBA00022989"/>
    </source>
</evidence>
<organism evidence="14 15">
    <name type="scientific">Neisseria weixii</name>
    <dbReference type="NCBI Taxonomy" id="1853276"/>
    <lineage>
        <taxon>Bacteria</taxon>
        <taxon>Pseudomonadati</taxon>
        <taxon>Pseudomonadota</taxon>
        <taxon>Betaproteobacteria</taxon>
        <taxon>Neisseriales</taxon>
        <taxon>Neisseriaceae</taxon>
        <taxon>Neisseria</taxon>
    </lineage>
</organism>
<dbReference type="PANTHER" id="PTHR30558:SF12">
    <property type="entry name" value="BIOPOLYMER TRANSPORT PROTEIN EXBD"/>
    <property type="match status" value="1"/>
</dbReference>
<name>A0A3N4MS91_9NEIS</name>
<comment type="subcellular location">
    <subcellularLocation>
        <location evidence="2">Cell inner membrane</location>
        <topology evidence="2">Single-pass type II membrane protein</topology>
    </subcellularLocation>
    <subcellularLocation>
        <location evidence="12">Cell membrane</location>
        <topology evidence="12">Single-pass type II membrane protein</topology>
    </subcellularLocation>
</comment>
<dbReference type="GO" id="GO:0015031">
    <property type="term" value="P:protein transport"/>
    <property type="evidence" value="ECO:0007669"/>
    <property type="project" value="UniProtKB-KW"/>
</dbReference>
<keyword evidence="11 13" id="KW-0472">Membrane</keyword>
<comment type="subunit">
    <text evidence="4">The accessory proteins ExbB and ExbD seem to form a complex with TonB.</text>
</comment>
<keyword evidence="7" id="KW-0997">Cell inner membrane</keyword>
<dbReference type="PANTHER" id="PTHR30558">
    <property type="entry name" value="EXBD MEMBRANE COMPONENT OF PMF-DRIVEN MACROMOLECULE IMPORT SYSTEM"/>
    <property type="match status" value="1"/>
</dbReference>